<evidence type="ECO:0000256" key="7">
    <source>
        <dbReference type="ARBA" id="ARBA00022862"/>
    </source>
</evidence>
<comment type="subunit">
    <text evidence="14">Homodimer; disulfide-linked, upon oxidation. 5 homodimers assemble to form a ring-like decamer. Interacts with TIPIN.</text>
</comment>
<dbReference type="InterPro" id="IPR036249">
    <property type="entry name" value="Thioredoxin-like_sf"/>
</dbReference>
<organism evidence="17 18">
    <name type="scientific">Cricetulus griseus</name>
    <name type="common">Chinese hamster</name>
    <name type="synonym">Cricetulus barabensis griseus</name>
    <dbReference type="NCBI Taxonomy" id="10029"/>
    <lineage>
        <taxon>Eukaryota</taxon>
        <taxon>Metazoa</taxon>
        <taxon>Chordata</taxon>
        <taxon>Craniata</taxon>
        <taxon>Vertebrata</taxon>
        <taxon>Euteleostomi</taxon>
        <taxon>Mammalia</taxon>
        <taxon>Eutheria</taxon>
        <taxon>Euarchontoglires</taxon>
        <taxon>Glires</taxon>
        <taxon>Rodentia</taxon>
        <taxon>Myomorpha</taxon>
        <taxon>Muroidea</taxon>
        <taxon>Cricetidae</taxon>
        <taxon>Cricetinae</taxon>
        <taxon>Cricetulus</taxon>
    </lineage>
</organism>
<proteinExistence type="inferred from homology"/>
<comment type="subcellular location">
    <subcellularLocation>
        <location evidence="1">Cytoplasm</location>
    </subcellularLocation>
</comment>
<dbReference type="PANTHER" id="PTHR10681">
    <property type="entry name" value="THIOREDOXIN PEROXIDASE"/>
    <property type="match status" value="1"/>
</dbReference>
<dbReference type="GO" id="GO:0045321">
    <property type="term" value="P:leukocyte activation"/>
    <property type="evidence" value="ECO:0007669"/>
    <property type="project" value="TreeGrafter"/>
</dbReference>
<evidence type="ECO:0000256" key="12">
    <source>
        <dbReference type="ARBA" id="ARBA00040770"/>
    </source>
</evidence>
<evidence type="ECO:0000256" key="6">
    <source>
        <dbReference type="ARBA" id="ARBA00022559"/>
    </source>
</evidence>
<evidence type="ECO:0000256" key="8">
    <source>
        <dbReference type="ARBA" id="ARBA00023002"/>
    </source>
</evidence>
<comment type="catalytic activity">
    <reaction evidence="15">
        <text>a hydroperoxide + [thioredoxin]-dithiol = an alcohol + [thioredoxin]-disulfide + H2O</text>
        <dbReference type="Rhea" id="RHEA:62620"/>
        <dbReference type="Rhea" id="RHEA-COMP:10698"/>
        <dbReference type="Rhea" id="RHEA-COMP:10700"/>
        <dbReference type="ChEBI" id="CHEBI:15377"/>
        <dbReference type="ChEBI" id="CHEBI:29950"/>
        <dbReference type="ChEBI" id="CHEBI:30879"/>
        <dbReference type="ChEBI" id="CHEBI:35924"/>
        <dbReference type="ChEBI" id="CHEBI:50058"/>
        <dbReference type="EC" id="1.11.1.24"/>
    </reaction>
</comment>
<reference evidence="17" key="2">
    <citation type="submission" date="2025-09" db="UniProtKB">
        <authorList>
            <consortium name="Ensembl"/>
        </authorList>
    </citation>
    <scope>IDENTIFICATION</scope>
</reference>
<dbReference type="Ensembl" id="ENSCGRT00001009928.1">
    <property type="protein sequence ID" value="ENSCGRP00001006328.1"/>
    <property type="gene ID" value="ENSCGRG00001008544.1"/>
</dbReference>
<keyword evidence="8" id="KW-0560">Oxidoreductase</keyword>
<comment type="similarity">
    <text evidence="2">Belongs to the peroxiredoxin family. AhpC/Prx1 subfamily.</text>
</comment>
<sequence length="101" mass="11356">LFFYPLDFTFVCPMEIIAFSNHAEDFQKLGFKVLGEEGLADVIRSLSENYGVLKTDEGIAYRGLFIIDAKGVLHQIIVNDPPVGRSVNEALRLVQAFQYTD</sequence>
<keyword evidence="9" id="KW-1015">Disulfide bond</keyword>
<keyword evidence="7" id="KW-0049">Antioxidant</keyword>
<feature type="domain" description="Thioredoxin" evidence="16">
    <location>
        <begin position="1"/>
        <end position="99"/>
    </location>
</feature>
<evidence type="ECO:0000256" key="10">
    <source>
        <dbReference type="ARBA" id="ARBA00023284"/>
    </source>
</evidence>
<keyword evidence="10" id="KW-0676">Redox-active center</keyword>
<evidence type="ECO:0000256" key="1">
    <source>
        <dbReference type="ARBA" id="ARBA00004496"/>
    </source>
</evidence>
<evidence type="ECO:0000256" key="15">
    <source>
        <dbReference type="ARBA" id="ARBA00049091"/>
    </source>
</evidence>
<dbReference type="PROSITE" id="PS51352">
    <property type="entry name" value="THIOREDOXIN_2"/>
    <property type="match status" value="1"/>
</dbReference>
<dbReference type="PANTHER" id="PTHR10681:SF161">
    <property type="entry name" value="PEROXIREDOXIN-2"/>
    <property type="match status" value="1"/>
</dbReference>
<keyword evidence="4" id="KW-0963">Cytoplasm</keyword>
<protein>
    <recommendedName>
        <fullName evidence="12">Peroxiredoxin-2</fullName>
        <ecNumber evidence="3">1.11.1.24</ecNumber>
    </recommendedName>
    <alternativeName>
        <fullName evidence="13">Thioredoxin-dependent peroxiredoxin 2</fullName>
    </alternativeName>
</protein>
<accession>A0A8C2LMR2</accession>
<evidence type="ECO:0000256" key="11">
    <source>
        <dbReference type="ARBA" id="ARBA00037127"/>
    </source>
</evidence>
<comment type="function">
    <text evidence="11">Thiol-specific peroxidase that catalyzes the reduction of hydrogen peroxide and organic hydroperoxides to water and alcohols, respectively. Plays a role in cell protection against oxidative stress by detoxifying peroxides and as sensor of hydrogen peroxide-mediated signaling events. Might participate in the signaling cascades of growth factors and tumor necrosis factor-alpha by regulating the intracellular concentrations of H(2)O(2).</text>
</comment>
<dbReference type="Gene3D" id="3.40.30.10">
    <property type="entry name" value="Glutaredoxin"/>
    <property type="match status" value="2"/>
</dbReference>
<reference evidence="17" key="1">
    <citation type="submission" date="2025-08" db="UniProtKB">
        <authorList>
            <consortium name="Ensembl"/>
        </authorList>
    </citation>
    <scope>IDENTIFICATION</scope>
</reference>
<dbReference type="AlphaFoldDB" id="A0A8C2LMR2"/>
<dbReference type="EC" id="1.11.1.24" evidence="3"/>
<evidence type="ECO:0000256" key="13">
    <source>
        <dbReference type="ARBA" id="ARBA00042159"/>
    </source>
</evidence>
<evidence type="ECO:0000313" key="17">
    <source>
        <dbReference type="Ensembl" id="ENSCGRP00001006328.1"/>
    </source>
</evidence>
<dbReference type="GO" id="GO:0005829">
    <property type="term" value="C:cytosol"/>
    <property type="evidence" value="ECO:0007669"/>
    <property type="project" value="TreeGrafter"/>
</dbReference>
<dbReference type="InterPro" id="IPR000866">
    <property type="entry name" value="AhpC/TSA"/>
</dbReference>
<dbReference type="GO" id="GO:0008379">
    <property type="term" value="F:thioredoxin peroxidase activity"/>
    <property type="evidence" value="ECO:0007669"/>
    <property type="project" value="TreeGrafter"/>
</dbReference>
<evidence type="ECO:0000256" key="3">
    <source>
        <dbReference type="ARBA" id="ARBA00013017"/>
    </source>
</evidence>
<keyword evidence="5" id="KW-0597">Phosphoprotein</keyword>
<dbReference type="Proteomes" id="UP000694386">
    <property type="component" value="Unplaced"/>
</dbReference>
<evidence type="ECO:0000256" key="2">
    <source>
        <dbReference type="ARBA" id="ARBA00009796"/>
    </source>
</evidence>
<dbReference type="Pfam" id="PF00578">
    <property type="entry name" value="AhpC-TSA"/>
    <property type="match status" value="1"/>
</dbReference>
<evidence type="ECO:0000256" key="5">
    <source>
        <dbReference type="ARBA" id="ARBA00022553"/>
    </source>
</evidence>
<dbReference type="GO" id="GO:0019430">
    <property type="term" value="P:removal of superoxide radicals"/>
    <property type="evidence" value="ECO:0007669"/>
    <property type="project" value="TreeGrafter"/>
</dbReference>
<name>A0A8C2LMR2_CRIGR</name>
<dbReference type="GO" id="GO:0042744">
    <property type="term" value="P:hydrogen peroxide catabolic process"/>
    <property type="evidence" value="ECO:0007669"/>
    <property type="project" value="TreeGrafter"/>
</dbReference>
<evidence type="ECO:0000256" key="9">
    <source>
        <dbReference type="ARBA" id="ARBA00023157"/>
    </source>
</evidence>
<evidence type="ECO:0000259" key="16">
    <source>
        <dbReference type="PROSITE" id="PS51352"/>
    </source>
</evidence>
<evidence type="ECO:0000313" key="18">
    <source>
        <dbReference type="Proteomes" id="UP000694386"/>
    </source>
</evidence>
<keyword evidence="6" id="KW-0575">Peroxidase</keyword>
<dbReference type="InterPro" id="IPR013766">
    <property type="entry name" value="Thioredoxin_domain"/>
</dbReference>
<dbReference type="InterPro" id="IPR050217">
    <property type="entry name" value="Peroxiredoxin"/>
</dbReference>
<dbReference type="SUPFAM" id="SSF52833">
    <property type="entry name" value="Thioredoxin-like"/>
    <property type="match status" value="1"/>
</dbReference>
<evidence type="ECO:0000256" key="4">
    <source>
        <dbReference type="ARBA" id="ARBA00022490"/>
    </source>
</evidence>
<evidence type="ECO:0000256" key="14">
    <source>
        <dbReference type="ARBA" id="ARBA00046993"/>
    </source>
</evidence>
<dbReference type="GO" id="GO:0045454">
    <property type="term" value="P:cell redox homeostasis"/>
    <property type="evidence" value="ECO:0007669"/>
    <property type="project" value="TreeGrafter"/>
</dbReference>